<dbReference type="GO" id="GO:0051287">
    <property type="term" value="F:NAD binding"/>
    <property type="evidence" value="ECO:0007669"/>
    <property type="project" value="InterPro"/>
</dbReference>
<evidence type="ECO:0000256" key="3">
    <source>
        <dbReference type="ARBA" id="ARBA00023027"/>
    </source>
</evidence>
<dbReference type="InterPro" id="IPR002204">
    <property type="entry name" value="3-OH-isobutyrate_DH-rel_CS"/>
</dbReference>
<protein>
    <submittedName>
        <fullName evidence="7">2-hydroxy-3-oxopropionate reductase</fullName>
        <ecNumber evidence="7">1.1.1.60</ecNumber>
    </submittedName>
</protein>
<dbReference type="SUPFAM" id="SSF51735">
    <property type="entry name" value="NAD(P)-binding Rossmann-fold domains"/>
    <property type="match status" value="1"/>
</dbReference>
<evidence type="ECO:0000259" key="6">
    <source>
        <dbReference type="Pfam" id="PF14833"/>
    </source>
</evidence>
<evidence type="ECO:0000256" key="2">
    <source>
        <dbReference type="ARBA" id="ARBA00023002"/>
    </source>
</evidence>
<dbReference type="EMBL" id="DVFI01000114">
    <property type="protein sequence ID" value="HIQ63580.1"/>
    <property type="molecule type" value="Genomic_DNA"/>
</dbReference>
<keyword evidence="3" id="KW-0520">NAD</keyword>
<dbReference type="SUPFAM" id="SSF48179">
    <property type="entry name" value="6-phosphogluconate dehydrogenase C-terminal domain-like"/>
    <property type="match status" value="1"/>
</dbReference>
<keyword evidence="2 7" id="KW-0560">Oxidoreductase</keyword>
<dbReference type="InterPro" id="IPR006115">
    <property type="entry name" value="6PGDH_NADP-bd"/>
</dbReference>
<evidence type="ECO:0000313" key="8">
    <source>
        <dbReference type="Proteomes" id="UP000886819"/>
    </source>
</evidence>
<proteinExistence type="inferred from homology"/>
<feature type="active site" evidence="4">
    <location>
        <position position="170"/>
    </location>
</feature>
<name>A0A9D0YXC5_9FIRM</name>
<dbReference type="PANTHER" id="PTHR43060">
    <property type="entry name" value="3-HYDROXYISOBUTYRATE DEHYDROGENASE-LIKE 1, MITOCHONDRIAL-RELATED"/>
    <property type="match status" value="1"/>
</dbReference>
<comment type="caution">
    <text evidence="7">The sequence shown here is derived from an EMBL/GenBank/DDBJ whole genome shotgun (WGS) entry which is preliminary data.</text>
</comment>
<dbReference type="InterPro" id="IPR015815">
    <property type="entry name" value="HIBADH-related"/>
</dbReference>
<dbReference type="InterPro" id="IPR008927">
    <property type="entry name" value="6-PGluconate_DH-like_C_sf"/>
</dbReference>
<gene>
    <name evidence="7" type="primary">garR</name>
    <name evidence="7" type="ORF">IAA66_08370</name>
</gene>
<dbReference type="EC" id="1.1.1.60" evidence="7"/>
<dbReference type="Pfam" id="PF14833">
    <property type="entry name" value="NAD_binding_11"/>
    <property type="match status" value="1"/>
</dbReference>
<dbReference type="PANTHER" id="PTHR43060:SF3">
    <property type="entry name" value="2-HYDROXY-3-OXOPROPIONATE REDUCTASE"/>
    <property type="match status" value="1"/>
</dbReference>
<comment type="similarity">
    <text evidence="1">Belongs to the HIBADH-related family.</text>
</comment>
<dbReference type="PROSITE" id="PS00895">
    <property type="entry name" value="3_HYDROXYISOBUT_DH"/>
    <property type="match status" value="1"/>
</dbReference>
<dbReference type="InterPro" id="IPR006398">
    <property type="entry name" value="Tartro_sem_red"/>
</dbReference>
<dbReference type="PIRSF" id="PIRSF000103">
    <property type="entry name" value="HIBADH"/>
    <property type="match status" value="1"/>
</dbReference>
<feature type="domain" description="3-hydroxyisobutyrate dehydrogenase-like NAD-binding" evidence="6">
    <location>
        <begin position="164"/>
        <end position="282"/>
    </location>
</feature>
<dbReference type="GO" id="GO:0016054">
    <property type="term" value="P:organic acid catabolic process"/>
    <property type="evidence" value="ECO:0007669"/>
    <property type="project" value="UniProtKB-ARBA"/>
</dbReference>
<evidence type="ECO:0000256" key="1">
    <source>
        <dbReference type="ARBA" id="ARBA00009080"/>
    </source>
</evidence>
<dbReference type="GO" id="GO:0008679">
    <property type="term" value="F:2-hydroxy-3-oxopropionate reductase activity"/>
    <property type="evidence" value="ECO:0007669"/>
    <property type="project" value="UniProtKB-EC"/>
</dbReference>
<feature type="domain" description="6-phosphogluconate dehydrogenase NADP-binding" evidence="5">
    <location>
        <begin position="2"/>
        <end position="159"/>
    </location>
</feature>
<dbReference type="Gene3D" id="3.40.50.720">
    <property type="entry name" value="NAD(P)-binding Rossmann-like Domain"/>
    <property type="match status" value="1"/>
</dbReference>
<dbReference type="Gene3D" id="1.10.1040.10">
    <property type="entry name" value="N-(1-d-carboxylethyl)-l-norvaline Dehydrogenase, domain 2"/>
    <property type="match status" value="1"/>
</dbReference>
<dbReference type="GO" id="GO:0050661">
    <property type="term" value="F:NADP binding"/>
    <property type="evidence" value="ECO:0007669"/>
    <property type="project" value="InterPro"/>
</dbReference>
<evidence type="ECO:0000256" key="4">
    <source>
        <dbReference type="PIRSR" id="PIRSR000103-1"/>
    </source>
</evidence>
<evidence type="ECO:0000313" key="7">
    <source>
        <dbReference type="EMBL" id="HIQ63580.1"/>
    </source>
</evidence>
<dbReference type="Pfam" id="PF03446">
    <property type="entry name" value="NAD_binding_2"/>
    <property type="match status" value="1"/>
</dbReference>
<dbReference type="Proteomes" id="UP000886819">
    <property type="component" value="Unassembled WGS sequence"/>
</dbReference>
<dbReference type="InterPro" id="IPR036291">
    <property type="entry name" value="NAD(P)-bd_dom_sf"/>
</dbReference>
<evidence type="ECO:0000259" key="5">
    <source>
        <dbReference type="Pfam" id="PF03446"/>
    </source>
</evidence>
<dbReference type="AlphaFoldDB" id="A0A9D0YXC5"/>
<sequence>MNIGFIGLGIMGKPMARNLLRAGHRLSVYDYRQEPVQALCEDGATAACSAADAARNSEMVITMLPNSPHVREAVLGKDGVLQGAQQGTILADMSSIAPLEARAIAAACEARGVHMLDCPVSGGEPKAIEGTLSIMCGGEAEVFEQIRDVLLCMGSSAVRVGEIGSGNVAKLSNQIVVALNIAAVSEALTLAAKTGVDPQDVFEAIRGGLAGSTVLEAKAPMMLCHQFAPGFRMDLHIKDLKNVLDTAHAADVPLPLSAQVLEMMQAVKVDGGGTLDHSALALYYEKLAHVSLKGDGEVSGP</sequence>
<reference evidence="7" key="1">
    <citation type="submission" date="2020-10" db="EMBL/GenBank/DDBJ databases">
        <authorList>
            <person name="Gilroy R."/>
        </authorList>
    </citation>
    <scope>NUCLEOTIDE SEQUENCE</scope>
    <source>
        <strain evidence="7">ChiHile30-977</strain>
    </source>
</reference>
<organism evidence="7 8">
    <name type="scientific">Candidatus Avichristensenella intestinipullorum</name>
    <dbReference type="NCBI Taxonomy" id="2840693"/>
    <lineage>
        <taxon>Bacteria</taxon>
        <taxon>Bacillati</taxon>
        <taxon>Bacillota</taxon>
        <taxon>Clostridia</taxon>
        <taxon>Candidatus Avichristensenella</taxon>
    </lineage>
</organism>
<reference evidence="7" key="2">
    <citation type="journal article" date="2021" name="PeerJ">
        <title>Extensive microbial diversity within the chicken gut microbiome revealed by metagenomics and culture.</title>
        <authorList>
            <person name="Gilroy R."/>
            <person name="Ravi A."/>
            <person name="Getino M."/>
            <person name="Pursley I."/>
            <person name="Horton D.L."/>
            <person name="Alikhan N.F."/>
            <person name="Baker D."/>
            <person name="Gharbi K."/>
            <person name="Hall N."/>
            <person name="Watson M."/>
            <person name="Adriaenssens E.M."/>
            <person name="Foster-Nyarko E."/>
            <person name="Jarju S."/>
            <person name="Secka A."/>
            <person name="Antonio M."/>
            <person name="Oren A."/>
            <person name="Chaudhuri R.R."/>
            <person name="La Ragione R."/>
            <person name="Hildebrand F."/>
            <person name="Pallen M.J."/>
        </authorList>
    </citation>
    <scope>NUCLEOTIDE SEQUENCE</scope>
    <source>
        <strain evidence="7">ChiHile30-977</strain>
    </source>
</reference>
<dbReference type="NCBIfam" id="NF008592">
    <property type="entry name" value="PRK11559.1"/>
    <property type="match status" value="1"/>
</dbReference>
<dbReference type="NCBIfam" id="TIGR01505">
    <property type="entry name" value="tartro_sem_red"/>
    <property type="match status" value="1"/>
</dbReference>
<dbReference type="InterPro" id="IPR029154">
    <property type="entry name" value="HIBADH-like_NADP-bd"/>
</dbReference>
<dbReference type="GO" id="GO:0046487">
    <property type="term" value="P:glyoxylate metabolic process"/>
    <property type="evidence" value="ECO:0007669"/>
    <property type="project" value="InterPro"/>
</dbReference>
<dbReference type="InterPro" id="IPR013328">
    <property type="entry name" value="6PGD_dom2"/>
</dbReference>
<accession>A0A9D0YXC5</accession>